<proteinExistence type="predicted"/>
<dbReference type="KEGG" id="ima:PO878_02385"/>
<dbReference type="Proteomes" id="UP001216390">
    <property type="component" value="Chromosome"/>
</dbReference>
<name>A0AAF0BU78_9ACTN</name>
<dbReference type="RefSeq" id="WP_272737088.1">
    <property type="nucleotide sequence ID" value="NZ_CP116942.1"/>
</dbReference>
<dbReference type="Gene3D" id="2.102.10.10">
    <property type="entry name" value="Rieske [2Fe-2S] iron-sulphur domain"/>
    <property type="match status" value="1"/>
</dbReference>
<dbReference type="InterPro" id="IPR057330">
    <property type="entry name" value="SCP2_Rv3818"/>
</dbReference>
<dbReference type="GO" id="GO:0046872">
    <property type="term" value="F:metal ion binding"/>
    <property type="evidence" value="ECO:0007669"/>
    <property type="project" value="UniProtKB-KW"/>
</dbReference>
<dbReference type="Pfam" id="PF25451">
    <property type="entry name" value="SCP2_Rv3818"/>
    <property type="match status" value="1"/>
</dbReference>
<feature type="domain" description="Rieske" evidence="6">
    <location>
        <begin position="465"/>
        <end position="520"/>
    </location>
</feature>
<dbReference type="GO" id="GO:0016705">
    <property type="term" value="F:oxidoreductase activity, acting on paired donors, with incorporation or reduction of molecular oxygen"/>
    <property type="evidence" value="ECO:0007669"/>
    <property type="project" value="UniProtKB-ARBA"/>
</dbReference>
<dbReference type="CDD" id="cd03467">
    <property type="entry name" value="Rieske"/>
    <property type="match status" value="1"/>
</dbReference>
<keyword evidence="1" id="KW-0001">2Fe-2S</keyword>
<dbReference type="InterPro" id="IPR017941">
    <property type="entry name" value="Rieske_2Fe-2S"/>
</dbReference>
<dbReference type="GO" id="GO:0016787">
    <property type="term" value="F:hydrolase activity"/>
    <property type="evidence" value="ECO:0007669"/>
    <property type="project" value="UniProtKB-KW"/>
</dbReference>
<evidence type="ECO:0000256" key="3">
    <source>
        <dbReference type="ARBA" id="ARBA00022801"/>
    </source>
</evidence>
<keyword evidence="3" id="KW-0378">Hydrolase</keyword>
<dbReference type="PANTHER" id="PTHR43546:SF9">
    <property type="entry name" value="L-ASCORBATE-6-PHOSPHATE LACTONASE ULAG-RELATED"/>
    <property type="match status" value="1"/>
</dbReference>
<dbReference type="Pfam" id="PF00355">
    <property type="entry name" value="Rieske"/>
    <property type="match status" value="1"/>
</dbReference>
<dbReference type="GO" id="GO:0051537">
    <property type="term" value="F:2 iron, 2 sulfur cluster binding"/>
    <property type="evidence" value="ECO:0007669"/>
    <property type="project" value="UniProtKB-KW"/>
</dbReference>
<dbReference type="SUPFAM" id="SSF56281">
    <property type="entry name" value="Metallo-hydrolase/oxidoreductase"/>
    <property type="match status" value="1"/>
</dbReference>
<keyword evidence="5" id="KW-0411">Iron-sulfur</keyword>
<evidence type="ECO:0000313" key="7">
    <source>
        <dbReference type="EMBL" id="WCO67567.1"/>
    </source>
</evidence>
<dbReference type="Gene3D" id="3.60.15.10">
    <property type="entry name" value="Ribonuclease Z/Hydroxyacylglutathione hydrolase-like"/>
    <property type="match status" value="1"/>
</dbReference>
<dbReference type="PANTHER" id="PTHR43546">
    <property type="entry name" value="UPF0173 METAL-DEPENDENT HYDROLASE MJ1163-RELATED"/>
    <property type="match status" value="1"/>
</dbReference>
<sequence length="529" mass="59343">MRATSIGHAGILVETHAGSILCDPWFVPAFHGSWFPFPRNDQLSDDLLARIEGADFLYVSHLHGDHHDEPWLRRHLRRDIPILLPGFPTKEQQRTLAALGFTEFVRTVDTEELEIAPGLTVAIHIESSITDGPGGDSALVVSDGESILVDQNDCRTNDLGQLGAHGPVDLQFLQFSGAIWYPMVYEMPEEEKARLCRAKVESQFSRAMRYVEKVGSRYVVPSAGPPCFLDEDLFPFNVVTGDEPSIFPDQTEFLARLDAAGHQGLLNIPGTTIEVTPGGVEVTHPLPDDEVEAIFADKGAYLRRYQADWAPWLHDLKAGWARPSTDLLATLREWWEPLLAMAPTLRQQVGANMLLRAGDLDVLVDFPAGEVRAWDGEPYAFRFDIARELVETVVEQRAVDWSNSLLLSLRFTAWRESEFNEYVYNFLKSLSRLRMRRAEAEVVRKLTPQSELEAAQEPDIRIGDHVVQRRCPHRNADLAAFGEIDGCELVCTLHGWRFDLDTGRCLTSADHPLRVRPADEPAPSAEHAT</sequence>
<evidence type="ECO:0000256" key="4">
    <source>
        <dbReference type="ARBA" id="ARBA00023004"/>
    </source>
</evidence>
<dbReference type="InterPro" id="IPR036922">
    <property type="entry name" value="Rieske_2Fe-2S_sf"/>
</dbReference>
<gene>
    <name evidence="7" type="ORF">PO878_02385</name>
</gene>
<keyword evidence="4" id="KW-0408">Iron</keyword>
<evidence type="ECO:0000259" key="6">
    <source>
        <dbReference type="PROSITE" id="PS51296"/>
    </source>
</evidence>
<evidence type="ECO:0000256" key="5">
    <source>
        <dbReference type="ARBA" id="ARBA00023014"/>
    </source>
</evidence>
<dbReference type="InterPro" id="IPR036866">
    <property type="entry name" value="RibonucZ/Hydroxyglut_hydro"/>
</dbReference>
<dbReference type="EMBL" id="CP116942">
    <property type="protein sequence ID" value="WCO67567.1"/>
    <property type="molecule type" value="Genomic_DNA"/>
</dbReference>
<protein>
    <submittedName>
        <fullName evidence="7">Rieske 2Fe-2S domain-containing protein</fullName>
    </submittedName>
</protein>
<dbReference type="InterPro" id="IPR050114">
    <property type="entry name" value="UPF0173_UPF0282_UlaG_hydrolase"/>
</dbReference>
<dbReference type="AlphaFoldDB" id="A0AAF0BU78"/>
<evidence type="ECO:0000256" key="1">
    <source>
        <dbReference type="ARBA" id="ARBA00022714"/>
    </source>
</evidence>
<accession>A0AAF0BU78</accession>
<evidence type="ECO:0000256" key="2">
    <source>
        <dbReference type="ARBA" id="ARBA00022723"/>
    </source>
</evidence>
<keyword evidence="8" id="KW-1185">Reference proteome</keyword>
<organism evidence="7 8">
    <name type="scientific">Iamia majanohamensis</name>
    <dbReference type="NCBI Taxonomy" id="467976"/>
    <lineage>
        <taxon>Bacteria</taxon>
        <taxon>Bacillati</taxon>
        <taxon>Actinomycetota</taxon>
        <taxon>Acidimicrobiia</taxon>
        <taxon>Acidimicrobiales</taxon>
        <taxon>Iamiaceae</taxon>
        <taxon>Iamia</taxon>
    </lineage>
</organism>
<keyword evidence="2" id="KW-0479">Metal-binding</keyword>
<evidence type="ECO:0000313" key="8">
    <source>
        <dbReference type="Proteomes" id="UP001216390"/>
    </source>
</evidence>
<dbReference type="GO" id="GO:0004497">
    <property type="term" value="F:monooxygenase activity"/>
    <property type="evidence" value="ECO:0007669"/>
    <property type="project" value="UniProtKB-ARBA"/>
</dbReference>
<dbReference type="PROSITE" id="PS51296">
    <property type="entry name" value="RIESKE"/>
    <property type="match status" value="1"/>
</dbReference>
<dbReference type="SUPFAM" id="SSF50022">
    <property type="entry name" value="ISP domain"/>
    <property type="match status" value="1"/>
</dbReference>
<reference evidence="7" key="1">
    <citation type="submission" date="2023-01" db="EMBL/GenBank/DDBJ databases">
        <title>The diversity of Class Acidimicrobiia in South China Sea sediment environments and the proposal of Iamia marina sp. nov., a novel species of the genus Iamia.</title>
        <authorList>
            <person name="He Y."/>
            <person name="Tian X."/>
        </authorList>
    </citation>
    <scope>NUCLEOTIDE SEQUENCE</scope>
    <source>
        <strain evidence="7">DSM 19957</strain>
    </source>
</reference>